<evidence type="ECO:0000313" key="1">
    <source>
        <dbReference type="EMBL" id="AWI09515.1"/>
    </source>
</evidence>
<protein>
    <submittedName>
        <fullName evidence="1">Uncharacterized protein</fullName>
    </submittedName>
</protein>
<dbReference type="AlphaFoldDB" id="A0A2U8E421"/>
<dbReference type="EMBL" id="CP023004">
    <property type="protein sequence ID" value="AWI09515.1"/>
    <property type="molecule type" value="Genomic_DNA"/>
</dbReference>
<proteinExistence type="predicted"/>
<evidence type="ECO:0000313" key="2">
    <source>
        <dbReference type="Proteomes" id="UP000244896"/>
    </source>
</evidence>
<keyword evidence="2" id="KW-1185">Reference proteome</keyword>
<organism evidence="1 2">
    <name type="scientific">Ereboglobus luteus</name>
    <dbReference type="NCBI Taxonomy" id="1796921"/>
    <lineage>
        <taxon>Bacteria</taxon>
        <taxon>Pseudomonadati</taxon>
        <taxon>Verrucomicrobiota</taxon>
        <taxon>Opitutia</taxon>
        <taxon>Opitutales</taxon>
        <taxon>Opitutaceae</taxon>
        <taxon>Ereboglobus</taxon>
    </lineage>
</organism>
<reference evidence="1 2" key="1">
    <citation type="journal article" date="2018" name="Syst. Appl. Microbiol.">
        <title>Ereboglobus luteus gen. nov. sp. nov. from cockroach guts, and new insights into the oxygen relationship of the genera Opitutus and Didymococcus (Verrucomicrobia: Opitutaceae).</title>
        <authorList>
            <person name="Tegtmeier D."/>
            <person name="Belitz A."/>
            <person name="Radek R."/>
            <person name="Heimerl T."/>
            <person name="Brune A."/>
        </authorList>
    </citation>
    <scope>NUCLEOTIDE SEQUENCE [LARGE SCALE GENOMIC DNA]</scope>
    <source>
        <strain evidence="1 2">Ho45</strain>
    </source>
</reference>
<gene>
    <name evidence="1" type="ORF">CKA38_09900</name>
</gene>
<accession>A0A2U8E421</accession>
<dbReference type="KEGG" id="elut:CKA38_09900"/>
<name>A0A2U8E421_9BACT</name>
<dbReference type="Proteomes" id="UP000244896">
    <property type="component" value="Chromosome"/>
</dbReference>
<sequence>MINLLAADCVELIATTLGRVLIVSEYAARELTHDPRDNADGQEVIGRLAANGTLKIATLDDGQLTHFYRLVGAPPPDDLGDGEAATLACAAFCGIAVIDEKKATRIAMRDYPNVALYTTLDLLCADQMYRTHGAAHVHDMVTNALTVGRMRIPHAWRSRLDSNITVKSYSAMANGSAICGRVGSKGLIRS</sequence>